<name>A0ABD5SXF0_9EURY</name>
<evidence type="ECO:0000313" key="2">
    <source>
        <dbReference type="EMBL" id="MFC6769552.1"/>
    </source>
</evidence>
<evidence type="ECO:0000256" key="1">
    <source>
        <dbReference type="SAM" id="MobiDB-lite"/>
    </source>
</evidence>
<proteinExistence type="predicted"/>
<dbReference type="AlphaFoldDB" id="A0ABD5SXF0"/>
<accession>A0ABD5SXF0</accession>
<dbReference type="EMBL" id="JBHSWV010000775">
    <property type="protein sequence ID" value="MFC6769552.1"/>
    <property type="molecule type" value="Genomic_DNA"/>
</dbReference>
<dbReference type="RefSeq" id="WP_273742188.1">
    <property type="nucleotide sequence ID" value="NZ_JAQIVI010000775.1"/>
</dbReference>
<evidence type="ECO:0000313" key="3">
    <source>
        <dbReference type="Proteomes" id="UP001596383"/>
    </source>
</evidence>
<organism evidence="2 3">
    <name type="scientific">Natrinema soli</name>
    <dbReference type="NCBI Taxonomy" id="1930624"/>
    <lineage>
        <taxon>Archaea</taxon>
        <taxon>Methanobacteriati</taxon>
        <taxon>Methanobacteriota</taxon>
        <taxon>Stenosarchaea group</taxon>
        <taxon>Halobacteria</taxon>
        <taxon>Halobacteriales</taxon>
        <taxon>Natrialbaceae</taxon>
        <taxon>Natrinema</taxon>
    </lineage>
</organism>
<keyword evidence="3" id="KW-1185">Reference proteome</keyword>
<sequence length="61" mass="6833">MYHTTDLPPRTRRERNRPKTNRHLAPAIVRAESALLDCHESAGAMTRTANDTAITCSEGNR</sequence>
<feature type="region of interest" description="Disordered" evidence="1">
    <location>
        <begin position="1"/>
        <end position="23"/>
    </location>
</feature>
<reference evidence="2 3" key="1">
    <citation type="journal article" date="2019" name="Int. J. Syst. Evol. Microbiol.">
        <title>The Global Catalogue of Microorganisms (GCM) 10K type strain sequencing project: providing services to taxonomists for standard genome sequencing and annotation.</title>
        <authorList>
            <consortium name="The Broad Institute Genomics Platform"/>
            <consortium name="The Broad Institute Genome Sequencing Center for Infectious Disease"/>
            <person name="Wu L."/>
            <person name="Ma J."/>
        </authorList>
    </citation>
    <scope>NUCLEOTIDE SEQUENCE [LARGE SCALE GENOMIC DNA]</scope>
    <source>
        <strain evidence="2 3">LMG 29247</strain>
    </source>
</reference>
<feature type="compositionally biased region" description="Basic residues" evidence="1">
    <location>
        <begin position="10"/>
        <end position="22"/>
    </location>
</feature>
<protein>
    <submittedName>
        <fullName evidence="2">Uncharacterized protein</fullName>
    </submittedName>
</protein>
<dbReference type="Proteomes" id="UP001596383">
    <property type="component" value="Unassembled WGS sequence"/>
</dbReference>
<gene>
    <name evidence="2" type="ORF">ACFQE6_32305</name>
</gene>
<comment type="caution">
    <text evidence="2">The sequence shown here is derived from an EMBL/GenBank/DDBJ whole genome shotgun (WGS) entry which is preliminary data.</text>
</comment>